<evidence type="ECO:0000256" key="4">
    <source>
        <dbReference type="ARBA" id="ARBA00022980"/>
    </source>
</evidence>
<evidence type="ECO:0000256" key="3">
    <source>
        <dbReference type="ARBA" id="ARBA00022490"/>
    </source>
</evidence>
<dbReference type="AlphaFoldDB" id="A0A0A9ZDQ3"/>
<evidence type="ECO:0000313" key="8">
    <source>
        <dbReference type="EMBL" id="JAG43402.1"/>
    </source>
</evidence>
<dbReference type="Pfam" id="PF03501">
    <property type="entry name" value="S10_plectin"/>
    <property type="match status" value="1"/>
</dbReference>
<dbReference type="InterPro" id="IPR036388">
    <property type="entry name" value="WH-like_DNA-bd_sf"/>
</dbReference>
<dbReference type="GO" id="GO:0003723">
    <property type="term" value="F:RNA binding"/>
    <property type="evidence" value="ECO:0007669"/>
    <property type="project" value="TreeGrafter"/>
</dbReference>
<reference evidence="8" key="2">
    <citation type="submission" date="2014-07" db="EMBL/GenBank/DDBJ databases">
        <authorList>
            <person name="Hull J."/>
        </authorList>
    </citation>
    <scope>NUCLEOTIDE SEQUENCE</scope>
</reference>
<reference evidence="8" key="1">
    <citation type="journal article" date="2014" name="PLoS ONE">
        <title>Transcriptome-Based Identification of ABC Transporters in the Western Tarnished Plant Bug Lygus hesperus.</title>
        <authorList>
            <person name="Hull J.J."/>
            <person name="Chaney K."/>
            <person name="Geib S.M."/>
            <person name="Fabrick J.A."/>
            <person name="Brent C.S."/>
            <person name="Walsh D."/>
            <person name="Lavine L.C."/>
        </authorList>
    </citation>
    <scope>NUCLEOTIDE SEQUENCE</scope>
</reference>
<feature type="region of interest" description="Disordered" evidence="6">
    <location>
        <begin position="60"/>
        <end position="103"/>
    </location>
</feature>
<evidence type="ECO:0000256" key="1">
    <source>
        <dbReference type="ARBA" id="ARBA00004496"/>
    </source>
</evidence>
<evidence type="ECO:0000256" key="2">
    <source>
        <dbReference type="ARBA" id="ARBA00007278"/>
    </source>
</evidence>
<dbReference type="GO" id="GO:0003735">
    <property type="term" value="F:structural constituent of ribosome"/>
    <property type="evidence" value="ECO:0007669"/>
    <property type="project" value="TreeGrafter"/>
</dbReference>
<sequence length="103" mass="11504">MKLMEELKAKGIVTEVFSWQWLYYILTDSGIAYLRTYLHLTPETVPNTHKRVELVPLIPSYGSNQGHERAGGMGTGGTRRGPSYRGNDFTSQPHGAHSISARN</sequence>
<comment type="subcellular location">
    <subcellularLocation>
        <location evidence="1">Cytoplasm</location>
    </subcellularLocation>
</comment>
<dbReference type="EMBL" id="GBHO01000202">
    <property type="protein sequence ID" value="JAG43402.1"/>
    <property type="molecule type" value="Transcribed_RNA"/>
</dbReference>
<organism evidence="8">
    <name type="scientific">Lygus hesperus</name>
    <name type="common">Western plant bug</name>
    <dbReference type="NCBI Taxonomy" id="30085"/>
    <lineage>
        <taxon>Eukaryota</taxon>
        <taxon>Metazoa</taxon>
        <taxon>Ecdysozoa</taxon>
        <taxon>Arthropoda</taxon>
        <taxon>Hexapoda</taxon>
        <taxon>Insecta</taxon>
        <taxon>Pterygota</taxon>
        <taxon>Neoptera</taxon>
        <taxon>Paraneoptera</taxon>
        <taxon>Hemiptera</taxon>
        <taxon>Heteroptera</taxon>
        <taxon>Panheteroptera</taxon>
        <taxon>Cimicomorpha</taxon>
        <taxon>Miridae</taxon>
        <taxon>Mirini</taxon>
        <taxon>Lygus</taxon>
    </lineage>
</organism>
<dbReference type="PANTHER" id="PTHR12146:SF0">
    <property type="entry name" value="RIBOSOMAL PROTEIN S10"/>
    <property type="match status" value="1"/>
</dbReference>
<dbReference type="Gene3D" id="1.10.10.10">
    <property type="entry name" value="Winged helix-like DNA-binding domain superfamily/Winged helix DNA-binding domain"/>
    <property type="match status" value="1"/>
</dbReference>
<comment type="similarity">
    <text evidence="2">Belongs to the eukaryotic ribosomal protein eS10 family.</text>
</comment>
<feature type="domain" description="Plectin/eS10 N-terminal" evidence="7">
    <location>
        <begin position="1"/>
        <end position="51"/>
    </location>
</feature>
<evidence type="ECO:0000256" key="5">
    <source>
        <dbReference type="ARBA" id="ARBA00023274"/>
    </source>
</evidence>
<dbReference type="InterPro" id="IPR005326">
    <property type="entry name" value="Plectin_eS10_N"/>
</dbReference>
<evidence type="ECO:0000313" key="9">
    <source>
        <dbReference type="EMBL" id="JAQ12123.1"/>
    </source>
</evidence>
<accession>A0A0A9ZDQ3</accession>
<dbReference type="PANTHER" id="PTHR12146">
    <property type="entry name" value="40S RIBOSOMAL PROTEIN S10"/>
    <property type="match status" value="1"/>
</dbReference>
<evidence type="ECO:0000259" key="7">
    <source>
        <dbReference type="Pfam" id="PF03501"/>
    </source>
</evidence>
<keyword evidence="4 8" id="KW-0689">Ribosomal protein</keyword>
<dbReference type="InterPro" id="IPR037447">
    <property type="entry name" value="Ribosomal_eS10"/>
</dbReference>
<reference evidence="9" key="3">
    <citation type="journal article" date="2016" name="Gigascience">
        <title>De novo construction of an expanded transcriptome assembly for the western tarnished plant bug, Lygus hesperus.</title>
        <authorList>
            <person name="Tassone E.E."/>
            <person name="Geib S.M."/>
            <person name="Hall B."/>
            <person name="Fabrick J.A."/>
            <person name="Brent C.S."/>
            <person name="Hull J.J."/>
        </authorList>
    </citation>
    <scope>NUCLEOTIDE SEQUENCE</scope>
</reference>
<protein>
    <submittedName>
        <fullName evidence="8">40S ribosomal protein S10-B</fullName>
    </submittedName>
</protein>
<keyword evidence="3" id="KW-0963">Cytoplasm</keyword>
<keyword evidence="5" id="KW-0687">Ribonucleoprotein</keyword>
<dbReference type="GO" id="GO:0022627">
    <property type="term" value="C:cytosolic small ribosomal subunit"/>
    <property type="evidence" value="ECO:0007669"/>
    <property type="project" value="TreeGrafter"/>
</dbReference>
<name>A0A0A9ZDQ3_LYGHE</name>
<proteinExistence type="inferred from homology"/>
<evidence type="ECO:0000256" key="6">
    <source>
        <dbReference type="SAM" id="MobiDB-lite"/>
    </source>
</evidence>
<gene>
    <name evidence="8" type="primary">rps10b</name>
    <name evidence="8" type="ORF">CM83_2177</name>
    <name evidence="9" type="ORF">g.92090</name>
</gene>
<dbReference type="EMBL" id="GDHC01006506">
    <property type="protein sequence ID" value="JAQ12123.1"/>
    <property type="molecule type" value="Transcribed_RNA"/>
</dbReference>